<name>A0A397U583_9GLOM</name>
<reference evidence="1 2" key="1">
    <citation type="submission" date="2018-06" db="EMBL/GenBank/DDBJ databases">
        <title>Comparative genomics reveals the genomic features of Rhizophagus irregularis, R. cerebriforme, R. diaphanum and Gigaspora rosea, and their symbiotic lifestyle signature.</title>
        <authorList>
            <person name="Morin E."/>
            <person name="San Clemente H."/>
            <person name="Chen E.C.H."/>
            <person name="De La Providencia I."/>
            <person name="Hainaut M."/>
            <person name="Kuo A."/>
            <person name="Kohler A."/>
            <person name="Murat C."/>
            <person name="Tang N."/>
            <person name="Roy S."/>
            <person name="Loubradou J."/>
            <person name="Henrissat B."/>
            <person name="Grigoriev I.V."/>
            <person name="Corradi N."/>
            <person name="Roux C."/>
            <person name="Martin F.M."/>
        </authorList>
    </citation>
    <scope>NUCLEOTIDE SEQUENCE [LARGE SCALE GENOMIC DNA]</scope>
    <source>
        <strain evidence="1 2">DAOM 194757</strain>
    </source>
</reference>
<sequence>MKFYKGDEMKFHNFDWDVKLHICKDRIEKTIKECKKINNGQGIYIVINNKVYWKKEIPYFKKQYLLEYPKVKLLFKYKQEFNNSIDKIELSSKHKRDNLEPKIIKKNKN</sequence>
<organism evidence="1 2">
    <name type="scientific">Gigaspora rosea</name>
    <dbReference type="NCBI Taxonomy" id="44941"/>
    <lineage>
        <taxon>Eukaryota</taxon>
        <taxon>Fungi</taxon>
        <taxon>Fungi incertae sedis</taxon>
        <taxon>Mucoromycota</taxon>
        <taxon>Glomeromycotina</taxon>
        <taxon>Glomeromycetes</taxon>
        <taxon>Diversisporales</taxon>
        <taxon>Gigasporaceae</taxon>
        <taxon>Gigaspora</taxon>
    </lineage>
</organism>
<evidence type="ECO:0000313" key="1">
    <source>
        <dbReference type="EMBL" id="RIB02206.1"/>
    </source>
</evidence>
<evidence type="ECO:0000313" key="2">
    <source>
        <dbReference type="Proteomes" id="UP000266673"/>
    </source>
</evidence>
<dbReference type="AlphaFoldDB" id="A0A397U583"/>
<gene>
    <name evidence="1" type="ORF">C2G38_2228463</name>
</gene>
<accession>A0A397U583</accession>
<keyword evidence="2" id="KW-1185">Reference proteome</keyword>
<dbReference type="EMBL" id="QKWP01002774">
    <property type="protein sequence ID" value="RIB02206.1"/>
    <property type="molecule type" value="Genomic_DNA"/>
</dbReference>
<proteinExistence type="predicted"/>
<comment type="caution">
    <text evidence="1">The sequence shown here is derived from an EMBL/GenBank/DDBJ whole genome shotgun (WGS) entry which is preliminary data.</text>
</comment>
<dbReference type="Proteomes" id="UP000266673">
    <property type="component" value="Unassembled WGS sequence"/>
</dbReference>
<protein>
    <submittedName>
        <fullName evidence="1">Uncharacterized protein</fullName>
    </submittedName>
</protein>